<dbReference type="GO" id="GO:0065002">
    <property type="term" value="P:intracellular protein transmembrane transport"/>
    <property type="evidence" value="ECO:0007669"/>
    <property type="project" value="TreeGrafter"/>
</dbReference>
<keyword evidence="2 5" id="KW-0812">Transmembrane</keyword>
<dbReference type="GO" id="GO:0009977">
    <property type="term" value="F:proton motive force dependent protein transmembrane transporter activity"/>
    <property type="evidence" value="ECO:0007669"/>
    <property type="project" value="TreeGrafter"/>
</dbReference>
<dbReference type="HAMAP" id="MF_00902">
    <property type="entry name" value="TatC"/>
    <property type="match status" value="1"/>
</dbReference>
<dbReference type="GO" id="GO:0033281">
    <property type="term" value="C:TAT protein transport complex"/>
    <property type="evidence" value="ECO:0007669"/>
    <property type="project" value="UniProtKB-UniRule"/>
</dbReference>
<evidence type="ECO:0000256" key="4">
    <source>
        <dbReference type="ARBA" id="ARBA00023136"/>
    </source>
</evidence>
<dbReference type="RefSeq" id="WP_245888111.1">
    <property type="nucleotide sequence ID" value="NZ_UHIA01000004.1"/>
</dbReference>
<keyword evidence="4 5" id="KW-0472">Membrane</keyword>
<feature type="transmembrane region" description="Helical" evidence="5">
    <location>
        <begin position="228"/>
        <end position="246"/>
    </location>
</feature>
<dbReference type="PANTHER" id="PTHR30371">
    <property type="entry name" value="SEC-INDEPENDENT PROTEIN TRANSLOCASE PROTEIN TATC"/>
    <property type="match status" value="1"/>
</dbReference>
<evidence type="ECO:0000256" key="3">
    <source>
        <dbReference type="ARBA" id="ARBA00022989"/>
    </source>
</evidence>
<dbReference type="NCBIfam" id="TIGR00945">
    <property type="entry name" value="tatC"/>
    <property type="match status" value="1"/>
</dbReference>
<keyword evidence="5" id="KW-1003">Cell membrane</keyword>
<dbReference type="InterPro" id="IPR002033">
    <property type="entry name" value="TatC"/>
</dbReference>
<sequence>MSTLAPNTENEDEEMSLVEHLVDLRRSLINILLVMLGVFVLMLPFNQSIYELFARPVLMNLMPGQKMLAQQPIDVFLTPIKVCFFMAVLISIPWTLYQIWRFVAPGMYRHEKRLMLPMVVSSTLLFYLGVLFAYFVILPLMFSFLVKTGASLQGVELMPDITSYVSLSLAMFMAFGLVFEVPVATVILIRMGVVEIKTLTAKRPYIILIAFVVGMVLTPPDIFSQTLLAVPMLVLFEIGILVAKYWQGNTEESEEEKAR</sequence>
<dbReference type="AlphaFoldDB" id="A0A380N0H9"/>
<name>A0A380N0H9_9GAMM</name>
<dbReference type="Pfam" id="PF00902">
    <property type="entry name" value="TatC"/>
    <property type="match status" value="1"/>
</dbReference>
<protein>
    <recommendedName>
        <fullName evidence="5">Sec-independent protein translocase protein TatC</fullName>
    </recommendedName>
</protein>
<dbReference type="Proteomes" id="UP000254575">
    <property type="component" value="Unassembled WGS sequence"/>
</dbReference>
<comment type="similarity">
    <text evidence="5">Belongs to the TatC family.</text>
</comment>
<evidence type="ECO:0000313" key="6">
    <source>
        <dbReference type="EMBL" id="SUO98028.1"/>
    </source>
</evidence>
<dbReference type="GO" id="GO:0043953">
    <property type="term" value="P:protein transport by the Tat complex"/>
    <property type="evidence" value="ECO:0007669"/>
    <property type="project" value="UniProtKB-UniRule"/>
</dbReference>
<accession>A0A380N0H9</accession>
<evidence type="ECO:0000256" key="5">
    <source>
        <dbReference type="HAMAP-Rule" id="MF_00902"/>
    </source>
</evidence>
<evidence type="ECO:0000256" key="2">
    <source>
        <dbReference type="ARBA" id="ARBA00022692"/>
    </source>
</evidence>
<evidence type="ECO:0000313" key="7">
    <source>
        <dbReference type="Proteomes" id="UP000254575"/>
    </source>
</evidence>
<organism evidence="6 7">
    <name type="scientific">Suttonella indologenes</name>
    <dbReference type="NCBI Taxonomy" id="13276"/>
    <lineage>
        <taxon>Bacteria</taxon>
        <taxon>Pseudomonadati</taxon>
        <taxon>Pseudomonadota</taxon>
        <taxon>Gammaproteobacteria</taxon>
        <taxon>Cardiobacteriales</taxon>
        <taxon>Cardiobacteriaceae</taxon>
        <taxon>Suttonella</taxon>
    </lineage>
</organism>
<feature type="transmembrane region" description="Helical" evidence="5">
    <location>
        <begin position="27"/>
        <end position="45"/>
    </location>
</feature>
<keyword evidence="5" id="KW-0811">Translocation</keyword>
<feature type="transmembrane region" description="Helical" evidence="5">
    <location>
        <begin position="124"/>
        <end position="146"/>
    </location>
</feature>
<dbReference type="EMBL" id="UHIA01000004">
    <property type="protein sequence ID" value="SUO98028.1"/>
    <property type="molecule type" value="Genomic_DNA"/>
</dbReference>
<feature type="transmembrane region" description="Helical" evidence="5">
    <location>
        <begin position="166"/>
        <end position="193"/>
    </location>
</feature>
<keyword evidence="7" id="KW-1185">Reference proteome</keyword>
<comment type="subcellular location">
    <subcellularLocation>
        <location evidence="5">Cell membrane</location>
        <topology evidence="5">Multi-pass membrane protein</topology>
    </subcellularLocation>
    <subcellularLocation>
        <location evidence="1">Membrane</location>
        <topology evidence="1">Multi-pass membrane protein</topology>
    </subcellularLocation>
</comment>
<gene>
    <name evidence="5 6" type="primary">tatC</name>
    <name evidence="6" type="ORF">NCTC10717_01767</name>
</gene>
<evidence type="ECO:0000256" key="1">
    <source>
        <dbReference type="ARBA" id="ARBA00004141"/>
    </source>
</evidence>
<keyword evidence="5" id="KW-0653">Protein transport</keyword>
<reference evidence="6 7" key="1">
    <citation type="submission" date="2018-06" db="EMBL/GenBank/DDBJ databases">
        <authorList>
            <consortium name="Pathogen Informatics"/>
            <person name="Doyle S."/>
        </authorList>
    </citation>
    <scope>NUCLEOTIDE SEQUENCE [LARGE SCALE GENOMIC DNA]</scope>
    <source>
        <strain evidence="6 7">NCTC10717</strain>
    </source>
</reference>
<comment type="subunit">
    <text evidence="5">The Tat system comprises two distinct complexes: a TatABC complex, containing multiple copies of TatA, TatB and TatC subunits, and a separate TatA complex, containing only TatA subunits. Substrates initially bind to the TatABC complex, which probably triggers association of the separate TatA complex to form the active translocon.</text>
</comment>
<keyword evidence="5" id="KW-0813">Transport</keyword>
<keyword evidence="3 5" id="KW-1133">Transmembrane helix</keyword>
<proteinExistence type="inferred from homology"/>
<feature type="transmembrane region" description="Helical" evidence="5">
    <location>
        <begin position="205"/>
        <end position="222"/>
    </location>
</feature>
<comment type="function">
    <text evidence="5">Part of the twin-arginine translocation (Tat) system that transports large folded proteins containing a characteristic twin-arginine motif in their signal peptide across membranes. Together with TatB, TatC is part of a receptor directly interacting with Tat signal peptides.</text>
</comment>
<dbReference type="PRINTS" id="PR01840">
    <property type="entry name" value="TATCFAMILY"/>
</dbReference>
<feature type="transmembrane region" description="Helical" evidence="5">
    <location>
        <begin position="84"/>
        <end position="103"/>
    </location>
</feature>
<dbReference type="PANTHER" id="PTHR30371:SF0">
    <property type="entry name" value="SEC-INDEPENDENT PROTEIN TRANSLOCASE PROTEIN TATC, CHLOROPLASTIC-RELATED"/>
    <property type="match status" value="1"/>
</dbReference>